<dbReference type="Proteomes" id="UP000635565">
    <property type="component" value="Unassembled WGS sequence"/>
</dbReference>
<keyword evidence="8" id="KW-0472">Membrane</keyword>
<dbReference type="Gene3D" id="2.60.120.560">
    <property type="entry name" value="Exo-inulinase, domain 1"/>
    <property type="match status" value="1"/>
</dbReference>
<dbReference type="PROSITE" id="PS00107">
    <property type="entry name" value="PROTEIN_KINASE_ATP"/>
    <property type="match status" value="1"/>
</dbReference>
<dbReference type="CDD" id="cd14014">
    <property type="entry name" value="STKc_PknB_like"/>
    <property type="match status" value="1"/>
</dbReference>
<keyword evidence="3 6" id="KW-0547">Nucleotide-binding</keyword>
<dbReference type="Gene3D" id="1.10.510.10">
    <property type="entry name" value="Transferase(Phosphotransferase) domain 1"/>
    <property type="match status" value="1"/>
</dbReference>
<dbReference type="Pfam" id="PF00069">
    <property type="entry name" value="Pkinase"/>
    <property type="match status" value="1"/>
</dbReference>
<feature type="transmembrane region" description="Helical" evidence="8">
    <location>
        <begin position="610"/>
        <end position="631"/>
    </location>
</feature>
<feature type="binding site" evidence="6">
    <location>
        <position position="41"/>
    </location>
    <ligand>
        <name>ATP</name>
        <dbReference type="ChEBI" id="CHEBI:30616"/>
    </ligand>
</feature>
<evidence type="ECO:0000256" key="8">
    <source>
        <dbReference type="SAM" id="Phobius"/>
    </source>
</evidence>
<dbReference type="SMART" id="SM00220">
    <property type="entry name" value="S_TKc"/>
    <property type="match status" value="1"/>
</dbReference>
<evidence type="ECO:0000256" key="3">
    <source>
        <dbReference type="ARBA" id="ARBA00022741"/>
    </source>
</evidence>
<sequence>MEGHIGQQLGNYKLLRMVGQGGFANVYLGEHIHLRTQAAIKVLQVRLGENNKHNFLNEARTIAHLVHPYIVRVLDFGIQDNTPFLVMDYAPNGTFRQRFLQGKPLPAAPLVPYIKQTAAALQYGHDKKLIHRDVKPENMLLSQNDEVLLSDFGLALIAYNSNSRAPTETAGTAAYMAPEQLQGKSRPASDQYALGIIAYEWLTGLCPFQGSFFEIASQQVLTPPPPMRDRAPHTPAEVEKVVIRALEKDPQKRFPNVRDFALALEEACLASKQYSFKWQQPLVNNDGVPIASIHGNVTSQTVTGTNHAQQNKTIRKAWNEPAAHTEKPFVRPDQSTTSTNLKRPAGLGQAPAAISQPERLRPAIQPTAFANTPPTTPPVHSKDFGGSFLNMRAQPTPPASQQNLPTFPTKQQSPSQPAQYQPTQQHPYFSPNEQGPHRMMQDHSLQDSPSLFPIELSPRGQNTYTANIGQASPHTGQESHTSKTQLTLPGQSAPTNVTPAALPKAPLGARPIAPANPALMTGLQQSLPSGIHATEKATEGPDSIPGAHQTQLSWSSKLQKQSGMPLNTRDALKTTSSRDEQIAAKFAFKINRSDEETASGKPGRLLAGNILLVAVAIIVVIVGSIGIALILSNNAPQRQTNATATNVSTQSTVTSNKAAAALKATQTAQVKIANANPYVTNGTGSLILDDPLTSNRNAWQEGTDSTGITAGTCSFTDQGYKIVAPALEPTMCFQNKETYSNFTYQVDMTFTNIGQSFSGAGIVFRGNINTKEYYFFEIYGSGNYSLQKCTTTAGCTNSMDGYKLGKPALTTFKQGINVTNTLAVVADGGTFTLFINKEKISTVTDQISAPYSSGNIGVMATGGNDTGADSTTNTPTDVIFSHAKVWK</sequence>
<accession>A0ABQ3VGX8</accession>
<evidence type="ECO:0000313" key="10">
    <source>
        <dbReference type="EMBL" id="GHO85439.1"/>
    </source>
</evidence>
<keyword evidence="8" id="KW-1133">Transmembrane helix</keyword>
<dbReference type="InterPro" id="IPR017441">
    <property type="entry name" value="Protein_kinase_ATP_BS"/>
</dbReference>
<name>A0ABQ3VGX8_9CHLR</name>
<dbReference type="PANTHER" id="PTHR43289">
    <property type="entry name" value="MITOGEN-ACTIVATED PROTEIN KINASE KINASE KINASE 20-RELATED"/>
    <property type="match status" value="1"/>
</dbReference>
<evidence type="ECO:0000259" key="9">
    <source>
        <dbReference type="PROSITE" id="PS50011"/>
    </source>
</evidence>
<reference evidence="10 11" key="1">
    <citation type="journal article" date="2021" name="Int. J. Syst. Evol. Microbiol.">
        <title>Reticulibacter mediterranei gen. nov., sp. nov., within the new family Reticulibacteraceae fam. nov., and Ktedonospora formicarum gen. nov., sp. nov., Ktedonobacter robiniae sp. nov., Dictyobacter formicarum sp. nov. and Dictyobacter arantiisoli sp. nov., belonging to the class Ktedonobacteria.</title>
        <authorList>
            <person name="Yabe S."/>
            <person name="Zheng Y."/>
            <person name="Wang C.M."/>
            <person name="Sakai Y."/>
            <person name="Abe K."/>
            <person name="Yokota A."/>
            <person name="Donadio S."/>
            <person name="Cavaletti L."/>
            <person name="Monciardini P."/>
        </authorList>
    </citation>
    <scope>NUCLEOTIDE SEQUENCE [LARGE SCALE GENOMIC DNA]</scope>
    <source>
        <strain evidence="10 11">SOSP1-9</strain>
    </source>
</reference>
<evidence type="ECO:0000256" key="5">
    <source>
        <dbReference type="ARBA" id="ARBA00022840"/>
    </source>
</evidence>
<dbReference type="EMBL" id="BNJJ01000009">
    <property type="protein sequence ID" value="GHO85439.1"/>
    <property type="molecule type" value="Genomic_DNA"/>
</dbReference>
<evidence type="ECO:0000313" key="11">
    <source>
        <dbReference type="Proteomes" id="UP000635565"/>
    </source>
</evidence>
<dbReference type="PANTHER" id="PTHR43289:SF6">
    <property type="entry name" value="SERINE_THREONINE-PROTEIN KINASE NEKL-3"/>
    <property type="match status" value="1"/>
</dbReference>
<keyword evidence="8" id="KW-0812">Transmembrane</keyword>
<evidence type="ECO:0000256" key="7">
    <source>
        <dbReference type="SAM" id="MobiDB-lite"/>
    </source>
</evidence>
<dbReference type="InterPro" id="IPR011009">
    <property type="entry name" value="Kinase-like_dom_sf"/>
</dbReference>
<evidence type="ECO:0000256" key="4">
    <source>
        <dbReference type="ARBA" id="ARBA00022777"/>
    </source>
</evidence>
<feature type="domain" description="Protein kinase" evidence="9">
    <location>
        <begin position="12"/>
        <end position="269"/>
    </location>
</feature>
<protein>
    <recommendedName>
        <fullName evidence="1">non-specific serine/threonine protein kinase</fullName>
        <ecNumber evidence="1">2.7.11.1</ecNumber>
    </recommendedName>
</protein>
<feature type="compositionally biased region" description="Low complexity" evidence="7">
    <location>
        <begin position="411"/>
        <end position="428"/>
    </location>
</feature>
<feature type="compositionally biased region" description="Basic and acidic residues" evidence="7">
    <location>
        <begin position="435"/>
        <end position="445"/>
    </location>
</feature>
<gene>
    <name evidence="10" type="ORF">KSZ_34450</name>
</gene>
<keyword evidence="2" id="KW-0808">Transferase</keyword>
<keyword evidence="4" id="KW-0418">Kinase</keyword>
<dbReference type="PROSITE" id="PS00108">
    <property type="entry name" value="PROTEIN_KINASE_ST"/>
    <property type="match status" value="1"/>
</dbReference>
<evidence type="ECO:0000256" key="2">
    <source>
        <dbReference type="ARBA" id="ARBA00022679"/>
    </source>
</evidence>
<feature type="compositionally biased region" description="Polar residues" evidence="7">
    <location>
        <begin position="399"/>
        <end position="410"/>
    </location>
</feature>
<feature type="region of interest" description="Disordered" evidence="7">
    <location>
        <begin position="319"/>
        <end position="445"/>
    </location>
</feature>
<keyword evidence="5 6" id="KW-0067">ATP-binding</keyword>
<feature type="region of interest" description="Disordered" evidence="7">
    <location>
        <begin position="467"/>
        <end position="494"/>
    </location>
</feature>
<evidence type="ECO:0000256" key="1">
    <source>
        <dbReference type="ARBA" id="ARBA00012513"/>
    </source>
</evidence>
<dbReference type="InterPro" id="IPR008271">
    <property type="entry name" value="Ser/Thr_kinase_AS"/>
</dbReference>
<evidence type="ECO:0000256" key="6">
    <source>
        <dbReference type="PROSITE-ProRule" id="PRU10141"/>
    </source>
</evidence>
<organism evidence="10 11">
    <name type="scientific">Dictyobacter formicarum</name>
    <dbReference type="NCBI Taxonomy" id="2778368"/>
    <lineage>
        <taxon>Bacteria</taxon>
        <taxon>Bacillati</taxon>
        <taxon>Chloroflexota</taxon>
        <taxon>Ktedonobacteria</taxon>
        <taxon>Ktedonobacterales</taxon>
        <taxon>Dictyobacteraceae</taxon>
        <taxon>Dictyobacter</taxon>
    </lineage>
</organism>
<proteinExistence type="predicted"/>
<comment type="caution">
    <text evidence="10">The sequence shown here is derived from an EMBL/GenBank/DDBJ whole genome shotgun (WGS) entry which is preliminary data.</text>
</comment>
<keyword evidence="11" id="KW-1185">Reference proteome</keyword>
<dbReference type="EC" id="2.7.11.1" evidence="1"/>
<dbReference type="InterPro" id="IPR000719">
    <property type="entry name" value="Prot_kinase_dom"/>
</dbReference>
<dbReference type="SUPFAM" id="SSF56112">
    <property type="entry name" value="Protein kinase-like (PK-like)"/>
    <property type="match status" value="1"/>
</dbReference>
<dbReference type="RefSeq" id="WP_201363094.1">
    <property type="nucleotide sequence ID" value="NZ_BNJJ01000009.1"/>
</dbReference>
<feature type="region of interest" description="Disordered" evidence="7">
    <location>
        <begin position="555"/>
        <end position="575"/>
    </location>
</feature>
<dbReference type="PROSITE" id="PS50011">
    <property type="entry name" value="PROTEIN_KINASE_DOM"/>
    <property type="match status" value="1"/>
</dbReference>